<gene>
    <name evidence="2" type="ORF">Mic7113_2254</name>
</gene>
<protein>
    <submittedName>
        <fullName evidence="2">Uncharacterized protein</fullName>
    </submittedName>
</protein>
<evidence type="ECO:0000313" key="2">
    <source>
        <dbReference type="EMBL" id="AFZ18066.1"/>
    </source>
</evidence>
<dbReference type="KEGG" id="mic:Mic7113_2254"/>
<proteinExistence type="predicted"/>
<dbReference type="AlphaFoldDB" id="K9WE65"/>
<dbReference type="RefSeq" id="WP_015182218.1">
    <property type="nucleotide sequence ID" value="NC_019738.1"/>
</dbReference>
<name>K9WE65_9CYAN</name>
<dbReference type="InterPro" id="IPR046298">
    <property type="entry name" value="DUF6335"/>
</dbReference>
<evidence type="ECO:0000256" key="1">
    <source>
        <dbReference type="SAM" id="MobiDB-lite"/>
    </source>
</evidence>
<dbReference type="STRING" id="1173027.Mic7113_2254"/>
<dbReference type="eggNOG" id="ENOG5031BCJ">
    <property type="taxonomic scope" value="Bacteria"/>
</dbReference>
<dbReference type="Pfam" id="PF19861">
    <property type="entry name" value="DUF6335"/>
    <property type="match status" value="1"/>
</dbReference>
<reference evidence="2 3" key="1">
    <citation type="submission" date="2012-06" db="EMBL/GenBank/DDBJ databases">
        <title>Finished chromosome of genome of Microcoleus sp. PCC 7113.</title>
        <authorList>
            <consortium name="US DOE Joint Genome Institute"/>
            <person name="Gugger M."/>
            <person name="Coursin T."/>
            <person name="Rippka R."/>
            <person name="Tandeau De Marsac N."/>
            <person name="Huntemann M."/>
            <person name="Wei C.-L."/>
            <person name="Han J."/>
            <person name="Detter J.C."/>
            <person name="Han C."/>
            <person name="Tapia R."/>
            <person name="Chen A."/>
            <person name="Kyrpides N."/>
            <person name="Mavromatis K."/>
            <person name="Markowitz V."/>
            <person name="Szeto E."/>
            <person name="Ivanova N."/>
            <person name="Pagani I."/>
            <person name="Pati A."/>
            <person name="Goodwin L."/>
            <person name="Nordberg H.P."/>
            <person name="Cantor M.N."/>
            <person name="Hua S.X."/>
            <person name="Woyke T."/>
            <person name="Kerfeld C.A."/>
        </authorList>
    </citation>
    <scope>NUCLEOTIDE SEQUENCE [LARGE SCALE GENOMIC DNA]</scope>
    <source>
        <strain evidence="2 3">PCC 7113</strain>
    </source>
</reference>
<dbReference type="Proteomes" id="UP000010471">
    <property type="component" value="Chromosome"/>
</dbReference>
<feature type="region of interest" description="Disordered" evidence="1">
    <location>
        <begin position="1"/>
        <end position="59"/>
    </location>
</feature>
<sequence length="154" mass="16950">MGEIKNKTANEAKTTDRTIKVSDTPVEDNDEPMISDLPQDITESYGTGVSSEPGLEIGGRTMDDRMEEYTATSPELTGGDVDARWDQAAMVGDEAVGGTVATPDQSIVEELGTAVGVEYDDQAFLRTNDILEERDDSRWELDPKSSEDYQEHRE</sequence>
<accession>K9WE65</accession>
<keyword evidence="3" id="KW-1185">Reference proteome</keyword>
<evidence type="ECO:0000313" key="3">
    <source>
        <dbReference type="Proteomes" id="UP000010471"/>
    </source>
</evidence>
<feature type="compositionally biased region" description="Polar residues" evidence="1">
    <location>
        <begin position="41"/>
        <end position="50"/>
    </location>
</feature>
<dbReference type="HOGENOM" id="CLU_121457_1_0_3"/>
<feature type="compositionally biased region" description="Basic and acidic residues" evidence="1">
    <location>
        <begin position="1"/>
        <end position="20"/>
    </location>
</feature>
<dbReference type="EMBL" id="CP003630">
    <property type="protein sequence ID" value="AFZ18066.1"/>
    <property type="molecule type" value="Genomic_DNA"/>
</dbReference>
<organism evidence="2 3">
    <name type="scientific">Allocoleopsis franciscana PCC 7113</name>
    <dbReference type="NCBI Taxonomy" id="1173027"/>
    <lineage>
        <taxon>Bacteria</taxon>
        <taxon>Bacillati</taxon>
        <taxon>Cyanobacteriota</taxon>
        <taxon>Cyanophyceae</taxon>
        <taxon>Coleofasciculales</taxon>
        <taxon>Coleofasciculaceae</taxon>
        <taxon>Allocoleopsis</taxon>
        <taxon>Allocoleopsis franciscana</taxon>
    </lineage>
</organism>
<feature type="region of interest" description="Disordered" evidence="1">
    <location>
        <begin position="133"/>
        <end position="154"/>
    </location>
</feature>